<accession>X0URR9</accession>
<dbReference type="EMBL" id="BARS01021854">
    <property type="protein sequence ID" value="GAG08420.1"/>
    <property type="molecule type" value="Genomic_DNA"/>
</dbReference>
<name>X0URR9_9ZZZZ</name>
<evidence type="ECO:0000313" key="1">
    <source>
        <dbReference type="EMBL" id="GAG08420.1"/>
    </source>
</evidence>
<proteinExistence type="predicted"/>
<sequence length="94" mass="10237">MTLILFRHGHSLSVLESGALTDRKRPLSDKGRSDVAKSVSELIRQDLKPDIILTSPLSRALETAGIIAQGLKLQSQTVEELSGAVPLDMMWNAI</sequence>
<reference evidence="1" key="1">
    <citation type="journal article" date="2014" name="Front. Microbiol.">
        <title>High frequency of phylogenetically diverse reductive dehalogenase-homologous genes in deep subseafloor sedimentary metagenomes.</title>
        <authorList>
            <person name="Kawai M."/>
            <person name="Futagami T."/>
            <person name="Toyoda A."/>
            <person name="Takaki Y."/>
            <person name="Nishi S."/>
            <person name="Hori S."/>
            <person name="Arai W."/>
            <person name="Tsubouchi T."/>
            <person name="Morono Y."/>
            <person name="Uchiyama I."/>
            <person name="Ito T."/>
            <person name="Fujiyama A."/>
            <person name="Inagaki F."/>
            <person name="Takami H."/>
        </authorList>
    </citation>
    <scope>NUCLEOTIDE SEQUENCE</scope>
    <source>
        <strain evidence="1">Expedition CK06-06</strain>
    </source>
</reference>
<dbReference type="CDD" id="cd07067">
    <property type="entry name" value="HP_PGM_like"/>
    <property type="match status" value="1"/>
</dbReference>
<dbReference type="InterPro" id="IPR029033">
    <property type="entry name" value="His_PPase_superfam"/>
</dbReference>
<gene>
    <name evidence="1" type="ORF">S01H1_35032</name>
</gene>
<organism evidence="1">
    <name type="scientific">marine sediment metagenome</name>
    <dbReference type="NCBI Taxonomy" id="412755"/>
    <lineage>
        <taxon>unclassified sequences</taxon>
        <taxon>metagenomes</taxon>
        <taxon>ecological metagenomes</taxon>
    </lineage>
</organism>
<dbReference type="Gene3D" id="3.40.50.1240">
    <property type="entry name" value="Phosphoglycerate mutase-like"/>
    <property type="match status" value="1"/>
</dbReference>
<dbReference type="SMART" id="SM00855">
    <property type="entry name" value="PGAM"/>
    <property type="match status" value="1"/>
</dbReference>
<evidence type="ECO:0008006" key="2">
    <source>
        <dbReference type="Google" id="ProtNLM"/>
    </source>
</evidence>
<protein>
    <recommendedName>
        <fullName evidence="2">Histidine phosphatase family protein</fullName>
    </recommendedName>
</protein>
<comment type="caution">
    <text evidence="1">The sequence shown here is derived from an EMBL/GenBank/DDBJ whole genome shotgun (WGS) entry which is preliminary data.</text>
</comment>
<dbReference type="AlphaFoldDB" id="X0URR9"/>
<dbReference type="Pfam" id="PF00300">
    <property type="entry name" value="His_Phos_1"/>
    <property type="match status" value="1"/>
</dbReference>
<dbReference type="SUPFAM" id="SSF53254">
    <property type="entry name" value="Phosphoglycerate mutase-like"/>
    <property type="match status" value="1"/>
</dbReference>
<dbReference type="InterPro" id="IPR013078">
    <property type="entry name" value="His_Pase_superF_clade-1"/>
</dbReference>
<feature type="non-terminal residue" evidence="1">
    <location>
        <position position="94"/>
    </location>
</feature>